<feature type="domain" description="Kazal-like" evidence="2">
    <location>
        <begin position="10"/>
        <end position="67"/>
    </location>
</feature>
<organism evidence="3 4">
    <name type="scientific">Gryllus longicercus</name>
    <dbReference type="NCBI Taxonomy" id="2509291"/>
    <lineage>
        <taxon>Eukaryota</taxon>
        <taxon>Metazoa</taxon>
        <taxon>Ecdysozoa</taxon>
        <taxon>Arthropoda</taxon>
        <taxon>Hexapoda</taxon>
        <taxon>Insecta</taxon>
        <taxon>Pterygota</taxon>
        <taxon>Neoptera</taxon>
        <taxon>Polyneoptera</taxon>
        <taxon>Orthoptera</taxon>
        <taxon>Ensifera</taxon>
        <taxon>Gryllidea</taxon>
        <taxon>Grylloidea</taxon>
        <taxon>Gryllidae</taxon>
        <taxon>Gryllinae</taxon>
        <taxon>Gryllus</taxon>
    </lineage>
</organism>
<keyword evidence="4" id="KW-1185">Reference proteome</keyword>
<evidence type="ECO:0000256" key="1">
    <source>
        <dbReference type="SAM" id="SignalP"/>
    </source>
</evidence>
<evidence type="ECO:0000259" key="2">
    <source>
        <dbReference type="PROSITE" id="PS51465"/>
    </source>
</evidence>
<proteinExistence type="predicted"/>
<feature type="chain" id="PRO_5042860776" description="Kazal-like domain-containing protein" evidence="1">
    <location>
        <begin position="17"/>
        <end position="68"/>
    </location>
</feature>
<comment type="caution">
    <text evidence="3">The sequence shown here is derived from an EMBL/GenBank/DDBJ whole genome shotgun (WGS) entry which is preliminary data.</text>
</comment>
<dbReference type="PROSITE" id="PS51465">
    <property type="entry name" value="KAZAL_2"/>
    <property type="match status" value="1"/>
</dbReference>
<dbReference type="InterPro" id="IPR036058">
    <property type="entry name" value="Kazal_dom_sf"/>
</dbReference>
<dbReference type="InterPro" id="IPR002350">
    <property type="entry name" value="Kazal_dom"/>
</dbReference>
<feature type="signal peptide" evidence="1">
    <location>
        <begin position="1"/>
        <end position="16"/>
    </location>
</feature>
<evidence type="ECO:0000313" key="3">
    <source>
        <dbReference type="EMBL" id="KAK7870595.1"/>
    </source>
</evidence>
<sequence length="68" mass="7105">MKLVLLLGLLAIVVVGQDPRACPRMPSPVCGTYSNGTNSTFPNFCVFSNQQLKDPGLTYVGEGACAGS</sequence>
<protein>
    <recommendedName>
        <fullName evidence="2">Kazal-like domain-containing protein</fullName>
    </recommendedName>
</protein>
<dbReference type="AlphaFoldDB" id="A0AAN9VSM1"/>
<dbReference type="SUPFAM" id="SSF100895">
    <property type="entry name" value="Kazal-type serine protease inhibitors"/>
    <property type="match status" value="1"/>
</dbReference>
<name>A0AAN9VSM1_9ORTH</name>
<accession>A0AAN9VSM1</accession>
<keyword evidence="1" id="KW-0732">Signal</keyword>
<dbReference type="Gene3D" id="3.30.60.30">
    <property type="match status" value="1"/>
</dbReference>
<gene>
    <name evidence="3" type="ORF">R5R35_009099</name>
</gene>
<reference evidence="3 4" key="1">
    <citation type="submission" date="2024-03" db="EMBL/GenBank/DDBJ databases">
        <title>The genome assembly and annotation of the cricket Gryllus longicercus Weissman &amp; Gray.</title>
        <authorList>
            <person name="Szrajer S."/>
            <person name="Gray D."/>
            <person name="Ylla G."/>
        </authorList>
    </citation>
    <scope>NUCLEOTIDE SEQUENCE [LARGE SCALE GENOMIC DNA]</scope>
    <source>
        <strain evidence="3">DAG 2021-001</strain>
        <tissue evidence="3">Whole body minus gut</tissue>
    </source>
</reference>
<dbReference type="Proteomes" id="UP001378592">
    <property type="component" value="Unassembled WGS sequence"/>
</dbReference>
<dbReference type="EMBL" id="JAZDUA010000055">
    <property type="protein sequence ID" value="KAK7870595.1"/>
    <property type="molecule type" value="Genomic_DNA"/>
</dbReference>
<evidence type="ECO:0000313" key="4">
    <source>
        <dbReference type="Proteomes" id="UP001378592"/>
    </source>
</evidence>